<dbReference type="InterPro" id="IPR011009">
    <property type="entry name" value="Kinase-like_dom_sf"/>
</dbReference>
<feature type="compositionally biased region" description="Polar residues" evidence="1">
    <location>
        <begin position="460"/>
        <end position="480"/>
    </location>
</feature>
<dbReference type="AlphaFoldDB" id="A0AA35WLZ6"/>
<dbReference type="Gene3D" id="1.10.510.10">
    <property type="entry name" value="Transferase(Phosphotransferase) domain 1"/>
    <property type="match status" value="1"/>
</dbReference>
<organism evidence="3 4">
    <name type="scientific">Geodia barretti</name>
    <name type="common">Barrett's horny sponge</name>
    <dbReference type="NCBI Taxonomy" id="519541"/>
    <lineage>
        <taxon>Eukaryota</taxon>
        <taxon>Metazoa</taxon>
        <taxon>Porifera</taxon>
        <taxon>Demospongiae</taxon>
        <taxon>Heteroscleromorpha</taxon>
        <taxon>Tetractinellida</taxon>
        <taxon>Astrophorina</taxon>
        <taxon>Geodiidae</taxon>
        <taxon>Geodia</taxon>
    </lineage>
</organism>
<evidence type="ECO:0000313" key="3">
    <source>
        <dbReference type="EMBL" id="CAI8019360.1"/>
    </source>
</evidence>
<accession>A0AA35WLZ6</accession>
<proteinExistence type="predicted"/>
<feature type="compositionally biased region" description="Polar residues" evidence="1">
    <location>
        <begin position="287"/>
        <end position="296"/>
    </location>
</feature>
<feature type="domain" description="Protein kinase" evidence="2">
    <location>
        <begin position="1"/>
        <end position="130"/>
    </location>
</feature>
<keyword evidence="4" id="KW-1185">Reference proteome</keyword>
<feature type="region of interest" description="Disordered" evidence="1">
    <location>
        <begin position="287"/>
        <end position="403"/>
    </location>
</feature>
<evidence type="ECO:0000259" key="2">
    <source>
        <dbReference type="PROSITE" id="PS50011"/>
    </source>
</evidence>
<feature type="compositionally biased region" description="Polar residues" evidence="1">
    <location>
        <begin position="386"/>
        <end position="403"/>
    </location>
</feature>
<dbReference type="PROSITE" id="PS50011">
    <property type="entry name" value="PROTEIN_KINASE_DOM"/>
    <property type="match status" value="1"/>
</dbReference>
<keyword evidence="3" id="KW-0418">Kinase</keyword>
<dbReference type="Pfam" id="PF00069">
    <property type="entry name" value="Pkinase"/>
    <property type="match status" value="1"/>
</dbReference>
<sequence>MVLNRRTREVILTNFVLSKHLVRDGDELVDQRGSLAYVSPDVLSGQPYCGKASDMWAMGVLLYTMIYGQFPFYDSDPHELFRKIKTAKYTIPRDDRVSMATVVLIKEMMEVDPKKRISAHRALEACNGLVSRVSTSSSDADSAAAQIVPDMEDKRNSSDIPTAMKTEGVPSGSAHFLSTMLLSPIHPDAHSTHVPNPVRPSAASVVFPGSQIHVPTSPTGSVPFQGSTVQITTSPVHGGPISFHAAASGRRQLLLNSDLSSAYLLTPLTPSGGNYFAAPSPPSNSFLNTSPTHSLGSTSPPVPIPTSPPSVSHSLPLIQNHANGCHRPVGPSQSVDSYFTSHNHQSLGVPSSSLSSSSTPHHVRPTSLLSSSQQQPHSRSIVLPSVSESGRTPENMTVGSNGYIVTSPVDSIMTIRSTHPQVEGESNRHSFSGSETVLIGGNPAGSSRPHVRRRRRNSSGDLNSTRVHRSSQGCSVQSPSAAMEGASLATAIAAFNPGRTRRRSQENMERRRRSASREPYTINPQ</sequence>
<dbReference type="Proteomes" id="UP001174909">
    <property type="component" value="Unassembled WGS sequence"/>
</dbReference>
<dbReference type="PANTHER" id="PTHR22961:SF16">
    <property type="entry name" value="SERINE_THREONINE-PROTEIN KINASE 40"/>
    <property type="match status" value="1"/>
</dbReference>
<dbReference type="SUPFAM" id="SSF56112">
    <property type="entry name" value="Protein kinase-like (PK-like)"/>
    <property type="match status" value="1"/>
</dbReference>
<gene>
    <name evidence="3" type="ORF">GBAR_LOCUS11642</name>
</gene>
<evidence type="ECO:0000313" key="4">
    <source>
        <dbReference type="Proteomes" id="UP001174909"/>
    </source>
</evidence>
<keyword evidence="3" id="KW-0808">Transferase</keyword>
<dbReference type="GO" id="GO:0004672">
    <property type="term" value="F:protein kinase activity"/>
    <property type="evidence" value="ECO:0007669"/>
    <property type="project" value="InterPro"/>
</dbReference>
<feature type="region of interest" description="Disordered" evidence="1">
    <location>
        <begin position="419"/>
        <end position="525"/>
    </location>
</feature>
<dbReference type="EMBL" id="CASHTH010001748">
    <property type="protein sequence ID" value="CAI8019360.1"/>
    <property type="molecule type" value="Genomic_DNA"/>
</dbReference>
<name>A0AA35WLZ6_GEOBA</name>
<dbReference type="InterPro" id="IPR000719">
    <property type="entry name" value="Prot_kinase_dom"/>
</dbReference>
<dbReference type="GO" id="GO:0005524">
    <property type="term" value="F:ATP binding"/>
    <property type="evidence" value="ECO:0007669"/>
    <property type="project" value="InterPro"/>
</dbReference>
<evidence type="ECO:0000256" key="1">
    <source>
        <dbReference type="SAM" id="MobiDB-lite"/>
    </source>
</evidence>
<dbReference type="SMART" id="SM00220">
    <property type="entry name" value="S_TKc"/>
    <property type="match status" value="1"/>
</dbReference>
<dbReference type="InterPro" id="IPR024104">
    <property type="entry name" value="Tribbles/Ser_Thr_kinase_40"/>
</dbReference>
<dbReference type="PANTHER" id="PTHR22961">
    <property type="entry name" value="SER/THR PROTEIN KINASE-TRB"/>
    <property type="match status" value="1"/>
</dbReference>
<reference evidence="3" key="1">
    <citation type="submission" date="2023-03" db="EMBL/GenBank/DDBJ databases">
        <authorList>
            <person name="Steffen K."/>
            <person name="Cardenas P."/>
        </authorList>
    </citation>
    <scope>NUCLEOTIDE SEQUENCE</scope>
</reference>
<protein>
    <submittedName>
        <fullName evidence="3">Serine/threonine-protein kinase 40</fullName>
    </submittedName>
</protein>
<feature type="compositionally biased region" description="Polar residues" evidence="1">
    <location>
        <begin position="331"/>
        <end position="350"/>
    </location>
</feature>
<comment type="caution">
    <text evidence="3">The sequence shown here is derived from an EMBL/GenBank/DDBJ whole genome shotgun (WGS) entry which is preliminary data.</text>
</comment>